<dbReference type="Bgee" id="ENSMGAG00000012353">
    <property type="expression patterns" value="Expressed in brain"/>
</dbReference>
<keyword evidence="10" id="KW-0406">Ion transport</keyword>
<dbReference type="Proteomes" id="UP000001645">
    <property type="component" value="Chromosome 1"/>
</dbReference>
<evidence type="ECO:0000256" key="9">
    <source>
        <dbReference type="ARBA" id="ARBA00022989"/>
    </source>
</evidence>
<dbReference type="Gene3D" id="1.20.120.350">
    <property type="entry name" value="Voltage-gated potassium channels. Chain C"/>
    <property type="match status" value="4"/>
</dbReference>
<dbReference type="Pfam" id="PF00520">
    <property type="entry name" value="Ion_trans"/>
    <property type="match status" value="4"/>
</dbReference>
<keyword evidence="8 16" id="KW-0851">Voltage-gated channel</keyword>
<protein>
    <recommendedName>
        <fullName evidence="16">Voltage-dependent T-type calcium channel subunit alpha</fullName>
    </recommendedName>
</protein>
<dbReference type="Ensembl" id="ENSMGAT00000024073.1">
    <property type="protein sequence ID" value="ENSMGAP00000026742.1"/>
    <property type="gene ID" value="ENSMGAG00000012353.3"/>
</dbReference>
<dbReference type="GeneTree" id="ENSGT00940000158594"/>
<comment type="catalytic activity">
    <reaction evidence="14">
        <text>Ca(2+)(in) = Ca(2+)(out)</text>
        <dbReference type="Rhea" id="RHEA:29671"/>
        <dbReference type="ChEBI" id="CHEBI:29108"/>
    </reaction>
</comment>
<dbReference type="GO" id="GO:0046872">
    <property type="term" value="F:metal ion binding"/>
    <property type="evidence" value="ECO:0007669"/>
    <property type="project" value="UniProtKB-KW"/>
</dbReference>
<reference evidence="20" key="3">
    <citation type="submission" date="2025-09" db="UniProtKB">
        <authorList>
            <consortium name="Ensembl"/>
        </authorList>
    </citation>
    <scope>IDENTIFICATION</scope>
</reference>
<sequence>IPEISAAYEFRAPWKDLFFLFPLLYFLSHMMVILLNCVTLGMYQPCEDMDCLSDRCKILQVFDDFIFIFFAMEMVLKMVALGIFGKKCYLGDTWNRLDFFIVMAGMVEYSLDLQNINLSAIRTVRVLRPLKAINRVPSMRILVNLLLDTLPMLGNVLLLCFFVFFIFGIIGVQLWAGLLRNRCFMEENFTIQGDIVLPPYYQPEEDDEMPFICSLSGDNGIMGCHEIPPLKERGHECCLDKDDYYYYNSVRQEFNVSGMCVNWNQYYNVCRTGNANPHKGAINFDNIGYAWIVIFQVITLEGWVEIMYYVMDAHSFYNFIYFILLIIVGSFFMINLCLVVIATQFSETKQREHQLMQEQRARYLSSSTVASYMEPGDCYEEIFQYVCHIMRKAKRRTLGLYNSIQSRRQGHVEPSDAQRGANRKKHRHYSKDCTGKSENVNSGNGCVTGSISMCYISKGVWSTNSPPKVSLQVKSKGSRIAIVSPEPREKSITEVSLMSEGEGCRGDQSASALEKEEEEVEEGGRMKLCSDMWREVRVKLRGIVDSKYFNRGIMIAILVNTISMGIEHHEQPEELTNILEISNVVFTSMFALEMILKLAAFGLFDYLRNPYNIFDSIIVIISIWEIIGQSDGGLSVLRTFRLLRVLKLVRFMPALRRQLVVLMKTMDNVATFCMLLMLFIFIFSILGMHIFGCKFSLRTDTGDTVPDRKNFDSLLWAIVTVFQILTQEDWNVVLYNGMASTSPWASLYFVALMTFGNYVLFNLLVAILVEGFQAEGDANRSYSEEDQSSSNVEELDQFQEVQEGSGMIAQTISFAHIPLLLSGKSESRFGRKLAPTSKAELTFILNLMFSSSRSSHYGAWGRSGAWGSRRSSWNSLARGHSLKHKPPSAEHESLLSGERHRTGDRELDGTERVFHHRRTLSLDNKGSCDLLELASIPSGHKGTCRPGTTSGGSEHQDCNGKISQLVTLASPASLQSLCFRIRKMMEVYKPDWCELREDWSIYLFSPQNRFRLLCQTIIAHKLFDYVVLAFIFLNCITIALERPQIEHRSTERIFLTVSNYIFTAIFVAEMTLKVVSLGLYFGDQAYLRSSWNVLDGFLVFVSLIDIVVSVASAGGAKILGVLRVLRLLRTLRPLRVISRAPGLKLVVETLISSLKPIGNIVLICCAFFIIFGILGVQLFKGKFYHCLGVDIRNITNRSDCVAANYKWVHHKYNFDNLGQALMSLFVLASKDGWVNIMYNGLDAVAVDQQPVTNNNPWMLLYFISFLLIVSFFVLNMFVGVVVENFHKCRQHQEAEEARRREEKRLRRLEKKRRSKTLVFCSWLFPLAQRLPYYATYCPIRLLIHSVCTSHYLDIFITFIICLNVVTMSLEHYNQPVSLETALKYCNYLFTTVFVLEAVLKLVAFGLRRFFKDRWNQLDLAIVLLSVMGITLEEIEINAALPINPTIIRIMRVLRIARVLKLLKMATGMRALLDTVVQALPQVGNLGLLFMLLFFIYAALGVELFGKLVCNDENPCEGMSRHATFENFGMAFLTLFQVSTGDNWNGIMKDTLRDCSHDDRSCLSNLQFISPLYFVSFVLTAQFVLINVVVAVLMKHLDDSNKEAQEDAEMDAEIELEFNKILLQMSQGGESSPKFTRNFETKARHSENDFSHPPPFLDSFDGELMIIDNLSGSVFHHYSSPAMCEKCNHDKQEVTCVRGCVRGLFPQDLHIHIHMPAGYPVCAPGCSLCRQRAWPVFVIYHVLLRLPLV</sequence>
<keyword evidence="9 18" id="KW-1133">Transmembrane helix</keyword>
<evidence type="ECO:0000256" key="13">
    <source>
        <dbReference type="ARBA" id="ARBA00023303"/>
    </source>
</evidence>
<keyword evidence="6" id="KW-0677">Repeat</keyword>
<feature type="transmembrane region" description="Helical" evidence="18">
    <location>
        <begin position="17"/>
        <end position="43"/>
    </location>
</feature>
<dbReference type="PRINTS" id="PR01629">
    <property type="entry name" value="TVDCCALPHA1"/>
</dbReference>
<feature type="domain" description="Ion transport" evidence="19">
    <location>
        <begin position="27"/>
        <end position="352"/>
    </location>
</feature>
<dbReference type="InterPro" id="IPR050599">
    <property type="entry name" value="VDCC_alpha-1_subunit"/>
</dbReference>
<comment type="function">
    <text evidence="16">Voltage-sensitive calcium channels (VSCC) mediate the entry of calcium ions into excitable cells and are also involved in a variety of calcium-dependent processes, including muscle contraction, hormone or neurotransmitter release, gene expression, cell motility, cell division and cell death. This channel gives rise to T-type calcium currents. T-type calcium channels belong to the "low-voltage activated (LVA)" group and are strongly blocked by nickel and mibefradil. A particularity of this type of channels is an opening at quite negative potentials, and a voltage-dependent inactivation. T-type channels serve pacemaking functions in both central neurons and cardiac nodal cells and support calcium signaling in secretory cells and vascular smooth muscle. They may also be involved in the modulation of firing patterns of neurons which is important for information processing as well as in cell growth processes.</text>
</comment>
<proteinExistence type="inferred from homology"/>
<evidence type="ECO:0000256" key="18">
    <source>
        <dbReference type="SAM" id="Phobius"/>
    </source>
</evidence>
<feature type="transmembrane region" description="Helical" evidence="18">
    <location>
        <begin position="152"/>
        <end position="176"/>
    </location>
</feature>
<evidence type="ECO:0000313" key="20">
    <source>
        <dbReference type="Ensembl" id="ENSMGAP00000026742.1"/>
    </source>
</evidence>
<keyword evidence="21" id="KW-1185">Reference proteome</keyword>
<reference evidence="20" key="2">
    <citation type="submission" date="2025-08" db="UniProtKB">
        <authorList>
            <consortium name="Ensembl"/>
        </authorList>
    </citation>
    <scope>IDENTIFICATION</scope>
</reference>
<keyword evidence="7 15" id="KW-0106">Calcium</keyword>
<dbReference type="FunFam" id="1.20.120.350:FF:000012">
    <property type="entry name" value="Voltage-dependent T-type calcium channel subunit alpha"/>
    <property type="match status" value="1"/>
</dbReference>
<reference evidence="20 21" key="1">
    <citation type="journal article" date="2010" name="PLoS Biol.">
        <title>Multi-platform next-generation sequencing of the domestic turkey (Meleagris gallopavo): genome assembly and analysis.</title>
        <authorList>
            <person name="Dalloul R.A."/>
            <person name="Long J.A."/>
            <person name="Zimin A.V."/>
            <person name="Aslam L."/>
            <person name="Beal K."/>
            <person name="Blomberg L.A."/>
            <person name="Bouffard P."/>
            <person name="Burt D.W."/>
            <person name="Crasta O."/>
            <person name="Crooijmans R.P."/>
            <person name="Cooper K."/>
            <person name="Coulombe R.A."/>
            <person name="De S."/>
            <person name="Delany M.E."/>
            <person name="Dodgson J.B."/>
            <person name="Dong J.J."/>
            <person name="Evans C."/>
            <person name="Frederickson K.M."/>
            <person name="Flicek P."/>
            <person name="Florea L."/>
            <person name="Folkerts O."/>
            <person name="Groenen M.A."/>
            <person name="Harkins T.T."/>
            <person name="Herrero J."/>
            <person name="Hoffmann S."/>
            <person name="Megens H.J."/>
            <person name="Jiang A."/>
            <person name="de Jong P."/>
            <person name="Kaiser P."/>
            <person name="Kim H."/>
            <person name="Kim K.W."/>
            <person name="Kim S."/>
            <person name="Langenberger D."/>
            <person name="Lee M.K."/>
            <person name="Lee T."/>
            <person name="Mane S."/>
            <person name="Marcais G."/>
            <person name="Marz M."/>
            <person name="McElroy A.P."/>
            <person name="Modise T."/>
            <person name="Nefedov M."/>
            <person name="Notredame C."/>
            <person name="Paton I.R."/>
            <person name="Payne W.S."/>
            <person name="Pertea G."/>
            <person name="Prickett D."/>
            <person name="Puiu D."/>
            <person name="Qioa D."/>
            <person name="Raineri E."/>
            <person name="Ruffier M."/>
            <person name="Salzberg S.L."/>
            <person name="Schatz M.C."/>
            <person name="Scheuring C."/>
            <person name="Schmidt C.J."/>
            <person name="Schroeder S."/>
            <person name="Searle S.M."/>
            <person name="Smith E.J."/>
            <person name="Smith J."/>
            <person name="Sonstegard T.S."/>
            <person name="Stadler P.F."/>
            <person name="Tafer H."/>
            <person name="Tu Z.J."/>
            <person name="Van Tassell C.P."/>
            <person name="Vilella A.J."/>
            <person name="Williams K.P."/>
            <person name="Yorke J.A."/>
            <person name="Zhang L."/>
            <person name="Zhang H.B."/>
            <person name="Zhang X."/>
            <person name="Zhang Y."/>
            <person name="Reed K.M."/>
        </authorList>
    </citation>
    <scope>NUCLEOTIDE SEQUENCE [LARGE SCALE GENOMIC DNA]</scope>
</reference>
<dbReference type="FunFam" id="1.20.120.350:FF:000007">
    <property type="entry name" value="Voltage-dependent T-type calcium channel subunit alpha"/>
    <property type="match status" value="1"/>
</dbReference>
<feature type="transmembrane region" description="Helical" evidence="18">
    <location>
        <begin position="1259"/>
        <end position="1282"/>
    </location>
</feature>
<name>A0A803Y4P5_MELGA</name>
<feature type="transmembrane region" description="Helical" evidence="18">
    <location>
        <begin position="1384"/>
        <end position="1407"/>
    </location>
</feature>
<evidence type="ECO:0000256" key="14">
    <source>
        <dbReference type="ARBA" id="ARBA00036634"/>
    </source>
</evidence>
<dbReference type="InterPro" id="IPR005445">
    <property type="entry name" value="VDCC_T_a1"/>
</dbReference>
<feature type="binding site" evidence="15">
    <location>
        <position position="301"/>
    </location>
    <ligand>
        <name>Ca(2+)</name>
        <dbReference type="ChEBI" id="CHEBI:29108"/>
    </ligand>
</feature>
<evidence type="ECO:0000256" key="6">
    <source>
        <dbReference type="ARBA" id="ARBA00022737"/>
    </source>
</evidence>
<evidence type="ECO:0000256" key="3">
    <source>
        <dbReference type="ARBA" id="ARBA00022568"/>
    </source>
</evidence>
<feature type="transmembrane region" description="Helical" evidence="18">
    <location>
        <begin position="1160"/>
        <end position="1179"/>
    </location>
</feature>
<gene>
    <name evidence="20" type="primary">CACNA1I</name>
</gene>
<dbReference type="FunFam" id="1.10.287.70:FF:000053">
    <property type="entry name" value="Voltage-dependent T-type calcium channel subunit alpha"/>
    <property type="match status" value="1"/>
</dbReference>
<keyword evidence="5 18" id="KW-0812">Transmembrane</keyword>
<evidence type="ECO:0000256" key="10">
    <source>
        <dbReference type="ARBA" id="ARBA00023065"/>
    </source>
</evidence>
<feature type="region of interest" description="Disordered" evidence="17">
    <location>
        <begin position="877"/>
        <end position="902"/>
    </location>
</feature>
<evidence type="ECO:0000256" key="15">
    <source>
        <dbReference type="PIRSR" id="PIRSR602077-1"/>
    </source>
</evidence>
<feature type="transmembrane region" description="Helical" evidence="18">
    <location>
        <begin position="64"/>
        <end position="84"/>
    </location>
</feature>
<keyword evidence="3 16" id="KW-0109">Calcium transport</keyword>
<feature type="region of interest" description="Disordered" evidence="17">
    <location>
        <begin position="409"/>
        <end position="436"/>
    </location>
</feature>
<feature type="transmembrane region" description="Helical" evidence="18">
    <location>
        <begin position="747"/>
        <end position="769"/>
    </location>
</feature>
<feature type="domain" description="Ion transport" evidence="19">
    <location>
        <begin position="1350"/>
        <end position="1603"/>
    </location>
</feature>
<comment type="similarity">
    <text evidence="16">Belongs to the calcium channel alpha-1 subunit (TC 1.A.1.11) family.</text>
</comment>
<evidence type="ECO:0000256" key="12">
    <source>
        <dbReference type="ARBA" id="ARBA00023180"/>
    </source>
</evidence>
<keyword evidence="15" id="KW-0479">Metal-binding</keyword>
<feature type="transmembrane region" description="Helical" evidence="18">
    <location>
        <begin position="548"/>
        <end position="566"/>
    </location>
</feature>
<evidence type="ECO:0000256" key="8">
    <source>
        <dbReference type="ARBA" id="ARBA00022882"/>
    </source>
</evidence>
<evidence type="ECO:0000256" key="11">
    <source>
        <dbReference type="ARBA" id="ARBA00023136"/>
    </source>
</evidence>
<evidence type="ECO:0000256" key="4">
    <source>
        <dbReference type="ARBA" id="ARBA00022673"/>
    </source>
</evidence>
<keyword evidence="13" id="KW-0407">Ion channel</keyword>
<feature type="domain" description="Ion transport" evidence="19">
    <location>
        <begin position="547"/>
        <end position="775"/>
    </location>
</feature>
<keyword evidence="11 18" id="KW-0472">Membrane</keyword>
<feature type="domain" description="Ion transport" evidence="19">
    <location>
        <begin position="1020"/>
        <end position="1292"/>
    </location>
</feature>
<dbReference type="GO" id="GO:0098703">
    <property type="term" value="P:calcium ion import across plasma membrane"/>
    <property type="evidence" value="ECO:0007669"/>
    <property type="project" value="TreeGrafter"/>
</dbReference>
<comment type="subcellular location">
    <subcellularLocation>
        <location evidence="1 16">Membrane</location>
        <topology evidence="1 16">Multi-pass membrane protein</topology>
    </subcellularLocation>
</comment>
<feature type="transmembrane region" description="Helical" evidence="18">
    <location>
        <begin position="1571"/>
        <end position="1593"/>
    </location>
</feature>
<feature type="transmembrane region" description="Helical" evidence="18">
    <location>
        <begin position="289"/>
        <end position="310"/>
    </location>
</feature>
<dbReference type="InterPro" id="IPR002077">
    <property type="entry name" value="VDCCAlpha1"/>
</dbReference>
<dbReference type="OrthoDB" id="416585at2759"/>
<evidence type="ECO:0000256" key="1">
    <source>
        <dbReference type="ARBA" id="ARBA00004141"/>
    </source>
</evidence>
<dbReference type="PANTHER" id="PTHR45628:SF39">
    <property type="entry name" value="VOLTAGE-DEPENDENT T-TYPE CALCIUM CHANNEL SUBUNIT ALPHA-1I"/>
    <property type="match status" value="1"/>
</dbReference>
<evidence type="ECO:0000256" key="7">
    <source>
        <dbReference type="ARBA" id="ARBA00022837"/>
    </source>
</evidence>
<dbReference type="PRINTS" id="PR00167">
    <property type="entry name" value="CACHANNEL"/>
</dbReference>
<dbReference type="SUPFAM" id="SSF81324">
    <property type="entry name" value="Voltage-gated potassium channels"/>
    <property type="match status" value="4"/>
</dbReference>
<keyword evidence="4 16" id="KW-0107">Calcium channel</keyword>
<dbReference type="FunFam" id="1.10.287.70:FF:000054">
    <property type="entry name" value="Voltage-dependent T-type calcium channel subunit alpha"/>
    <property type="match status" value="1"/>
</dbReference>
<dbReference type="InterPro" id="IPR005821">
    <property type="entry name" value="Ion_trans_dom"/>
</dbReference>
<feature type="transmembrane region" description="Helical" evidence="18">
    <location>
        <begin position="316"/>
        <end position="341"/>
    </location>
</feature>
<accession>A0A803Y4P5</accession>
<feature type="transmembrane region" description="Helical" evidence="18">
    <location>
        <begin position="1354"/>
        <end position="1372"/>
    </location>
</feature>
<dbReference type="FunFam" id="1.10.287.70:FF:000018">
    <property type="entry name" value="Voltage-dependent T-type calcium channel subunit alpha"/>
    <property type="match status" value="1"/>
</dbReference>
<evidence type="ECO:0000256" key="17">
    <source>
        <dbReference type="SAM" id="MobiDB-lite"/>
    </source>
</evidence>
<organism evidence="20 21">
    <name type="scientific">Meleagris gallopavo</name>
    <name type="common">Wild turkey</name>
    <dbReference type="NCBI Taxonomy" id="9103"/>
    <lineage>
        <taxon>Eukaryota</taxon>
        <taxon>Metazoa</taxon>
        <taxon>Chordata</taxon>
        <taxon>Craniata</taxon>
        <taxon>Vertebrata</taxon>
        <taxon>Euteleostomi</taxon>
        <taxon>Archelosauria</taxon>
        <taxon>Archosauria</taxon>
        <taxon>Dinosauria</taxon>
        <taxon>Saurischia</taxon>
        <taxon>Theropoda</taxon>
        <taxon>Coelurosauria</taxon>
        <taxon>Aves</taxon>
        <taxon>Neognathae</taxon>
        <taxon>Galloanserae</taxon>
        <taxon>Galliformes</taxon>
        <taxon>Phasianidae</taxon>
        <taxon>Meleagridinae</taxon>
        <taxon>Meleagris</taxon>
    </lineage>
</organism>
<evidence type="ECO:0000259" key="19">
    <source>
        <dbReference type="Pfam" id="PF00520"/>
    </source>
</evidence>
<evidence type="ECO:0000256" key="2">
    <source>
        <dbReference type="ARBA" id="ARBA00022448"/>
    </source>
</evidence>
<feature type="transmembrane region" description="Helical" evidence="18">
    <location>
        <begin position="1485"/>
        <end position="1504"/>
    </location>
</feature>
<keyword evidence="12" id="KW-0325">Glycoprotein</keyword>
<feature type="compositionally biased region" description="Basic and acidic residues" evidence="17">
    <location>
        <begin position="887"/>
        <end position="902"/>
    </location>
</feature>
<evidence type="ECO:0000256" key="16">
    <source>
        <dbReference type="RuleBase" id="RU003808"/>
    </source>
</evidence>
<feature type="binding site" evidence="15">
    <location>
        <position position="1231"/>
    </location>
    <ligand>
        <name>Ca(2+)</name>
        <dbReference type="ChEBI" id="CHEBI:29108"/>
    </ligand>
</feature>
<keyword evidence="2" id="KW-0813">Transport</keyword>
<dbReference type="Gene3D" id="1.10.287.70">
    <property type="match status" value="4"/>
</dbReference>
<feature type="transmembrane region" description="Helical" evidence="18">
    <location>
        <begin position="1022"/>
        <end position="1040"/>
    </location>
</feature>
<evidence type="ECO:0000313" key="21">
    <source>
        <dbReference type="Proteomes" id="UP000001645"/>
    </source>
</evidence>
<feature type="transmembrane region" description="Helical" evidence="18">
    <location>
        <begin position="586"/>
        <end position="604"/>
    </location>
</feature>
<evidence type="ECO:0000256" key="5">
    <source>
        <dbReference type="ARBA" id="ARBA00022692"/>
    </source>
</evidence>
<feature type="transmembrane region" description="Helical" evidence="18">
    <location>
        <begin position="669"/>
        <end position="691"/>
    </location>
</feature>
<dbReference type="InterPro" id="IPR027359">
    <property type="entry name" value="Volt_channel_dom_sf"/>
</dbReference>
<dbReference type="PANTHER" id="PTHR45628">
    <property type="entry name" value="VOLTAGE-DEPENDENT CALCIUM CHANNEL TYPE A SUBUNIT ALPHA-1"/>
    <property type="match status" value="1"/>
</dbReference>
<dbReference type="GO" id="GO:0008331">
    <property type="term" value="F:high voltage-gated calcium channel activity"/>
    <property type="evidence" value="ECO:0007669"/>
    <property type="project" value="TreeGrafter"/>
</dbReference>
<feature type="transmembrane region" description="Helical" evidence="18">
    <location>
        <begin position="1060"/>
        <end position="1082"/>
    </location>
</feature>
<dbReference type="FunFam" id="1.20.120.350:FF:000008">
    <property type="entry name" value="Voltage-dependent T-type calcium channel subunit alpha"/>
    <property type="match status" value="1"/>
</dbReference>
<feature type="binding site" evidence="15">
    <location>
        <position position="728"/>
    </location>
    <ligand>
        <name>Ca(2+)</name>
        <dbReference type="ChEBI" id="CHEBI:29108"/>
    </ligand>
</feature>
<dbReference type="GO" id="GO:0005891">
    <property type="term" value="C:voltage-gated calcium channel complex"/>
    <property type="evidence" value="ECO:0007669"/>
    <property type="project" value="InterPro"/>
</dbReference>
<feature type="transmembrane region" description="Helical" evidence="18">
    <location>
        <begin position="1097"/>
        <end position="1125"/>
    </location>
</feature>
<dbReference type="FunFam" id="1.20.120.350:FF:000009">
    <property type="entry name" value="Voltage-dependent T-type calcium channel subunit alpha"/>
    <property type="match status" value="1"/>
</dbReference>